<dbReference type="Pfam" id="PF03537">
    <property type="entry name" value="Glyco_hydro_114"/>
    <property type="match status" value="1"/>
</dbReference>
<evidence type="ECO:0000259" key="2">
    <source>
        <dbReference type="Pfam" id="PF03537"/>
    </source>
</evidence>
<proteinExistence type="predicted"/>
<dbReference type="InterPro" id="IPR013785">
    <property type="entry name" value="Aldolase_TIM"/>
</dbReference>
<keyword evidence="1" id="KW-0732">Signal</keyword>
<dbReference type="InterPro" id="IPR004352">
    <property type="entry name" value="GH114_TIM-barrel"/>
</dbReference>
<dbReference type="PANTHER" id="PTHR35882:SF2">
    <property type="entry name" value="PELA"/>
    <property type="match status" value="1"/>
</dbReference>
<sequence>MPVPVPDLLRRLTTLLLFALAWTLPAVPALAAEPSVAFVYAKDAPLAELHAFDIAVVDPDHGFDPRSYRGPDGQPDTAGSELFAYVSIGEIHASRSWAARVPASWRIATNAAWASEVIDQAAPGWAEFVADTIVAPLWEKGYRGLFLDTLDSYRLASGADMAAQQAGIVRTLRHLRARFPGIRLILNRGFEFLPQLRGEVYAVAAESLYRGWNAGTGRYQEVSEADRAWLSGQLKRARDEFGLPAIAIDYVPPQQRQLARETARRIKADGFIPWVADGALATLGVGSVEVIPRRVMVLHDGREAPQLNYANAHRFLEMPLNHLGYVVDYVDVNSPLPATVDGRYAAIVTWFGGELQPATRLRLAPWLATRIDEGLRIGMFGDLGHLRTPGLAETTGLKVQPAARGSVQIIHRSPAVGFELEAIPGPPVTPLAGEGEGFSPWLSLKDSAGQRFDPVLITPWGGLLPSRYAVVEMPGGIEQSRWVTDPFAFLQAALALPPLPAPDTTTETGRRLFFAHIDGDGFPSRAELPGLPLGAEVLLTEVLTRYTLPHAMSVIEAEVAPHGLYPREAPAMEAAARRIFALPNVEIATHTYTHPFFWAEVDKGRPSTAAQGYTLAPPGYTPNLEREIIGSTEYIRQRLAPAGKPVRLLLWSGNAAPTLRALAIAEGAGLLTMNGGNTIASRTYPSLTAVGPLGIRLGEHFQAYAPIMNENVFTNLWTGPFYGFERVIETFRFTGSPRRIKPIDIYYHTYSATKRASLNALHKVYSWALAQPIHPVFPSEFVEKANNFNTLVLARPIDRDAILVRNATHLRTLRVPPQLGLPNLTTGNGVAGWLKGEEGYYLHLAGSTAELRLTPTPPALPMLASANARLAGWARSGGAIRFRLAGHAPLEFDLANVAGCTLSMAGSPLAPTGSDKRLTHYRTSHAAADFDLRCPRQ</sequence>
<gene>
    <name evidence="3" type="primary">pelA</name>
    <name evidence="3" type="ORF">ZRA01_14490</name>
</gene>
<dbReference type="PIRSF" id="PIRSF029570">
    <property type="entry name" value="UCP029570"/>
    <property type="match status" value="1"/>
</dbReference>
<keyword evidence="4" id="KW-1185">Reference proteome</keyword>
<name>A0A4Y4CSS6_ZOORA</name>
<feature type="chain" id="PRO_5021362118" description="Glycoside-hydrolase family GH114 TIM-barrel domain-containing protein" evidence="1">
    <location>
        <begin position="32"/>
        <end position="937"/>
    </location>
</feature>
<feature type="domain" description="Glycoside-hydrolase family GH114 TIM-barrel" evidence="2">
    <location>
        <begin position="76"/>
        <end position="280"/>
    </location>
</feature>
<dbReference type="SUPFAM" id="SSF51445">
    <property type="entry name" value="(Trans)glycosidases"/>
    <property type="match status" value="1"/>
</dbReference>
<dbReference type="Proteomes" id="UP000318422">
    <property type="component" value="Unassembled WGS sequence"/>
</dbReference>
<dbReference type="AlphaFoldDB" id="A0A4Y4CSS6"/>
<dbReference type="InterPro" id="IPR017853">
    <property type="entry name" value="GH"/>
</dbReference>
<reference evidence="3 4" key="1">
    <citation type="submission" date="2019-06" db="EMBL/GenBank/DDBJ databases">
        <title>Whole genome shotgun sequence of Zoogloea ramigera NBRC 15342.</title>
        <authorList>
            <person name="Hosoyama A."/>
            <person name="Uohara A."/>
            <person name="Ohji S."/>
            <person name="Ichikawa N."/>
        </authorList>
    </citation>
    <scope>NUCLEOTIDE SEQUENCE [LARGE SCALE GENOMIC DNA]</scope>
    <source>
        <strain evidence="3 4">NBRC 15342</strain>
    </source>
</reference>
<evidence type="ECO:0000313" key="4">
    <source>
        <dbReference type="Proteomes" id="UP000318422"/>
    </source>
</evidence>
<dbReference type="PRINTS" id="PR01545">
    <property type="entry name" value="THEMAYE10DUF"/>
</dbReference>
<evidence type="ECO:0000313" key="3">
    <source>
        <dbReference type="EMBL" id="GEC95376.1"/>
    </source>
</evidence>
<evidence type="ECO:0000256" key="1">
    <source>
        <dbReference type="SAM" id="SignalP"/>
    </source>
</evidence>
<dbReference type="InterPro" id="IPR016062">
    <property type="entry name" value="TM1410-rel"/>
</dbReference>
<feature type="signal peptide" evidence="1">
    <location>
        <begin position="1"/>
        <end position="31"/>
    </location>
</feature>
<accession>A0A4Y4CSS6</accession>
<protein>
    <recommendedName>
        <fullName evidence="2">Glycoside-hydrolase family GH114 TIM-barrel domain-containing protein</fullName>
    </recommendedName>
</protein>
<dbReference type="RefSeq" id="WP_218028674.1">
    <property type="nucleotide sequence ID" value="NZ_BJNV01000018.1"/>
</dbReference>
<dbReference type="Gene3D" id="3.20.20.70">
    <property type="entry name" value="Aldolase class I"/>
    <property type="match status" value="1"/>
</dbReference>
<dbReference type="CDD" id="cd10922">
    <property type="entry name" value="CE4_PelA_like_C"/>
    <property type="match status" value="1"/>
</dbReference>
<comment type="caution">
    <text evidence="3">The sequence shown here is derived from an EMBL/GenBank/DDBJ whole genome shotgun (WGS) entry which is preliminary data.</text>
</comment>
<dbReference type="EMBL" id="BJNV01000018">
    <property type="protein sequence ID" value="GEC95376.1"/>
    <property type="molecule type" value="Genomic_DNA"/>
</dbReference>
<dbReference type="PANTHER" id="PTHR35882">
    <property type="entry name" value="PELA"/>
    <property type="match status" value="1"/>
</dbReference>
<dbReference type="InterPro" id="IPR016925">
    <property type="entry name" value="UCP029570"/>
</dbReference>
<organism evidence="3 4">
    <name type="scientific">Zoogloea ramigera</name>
    <dbReference type="NCBI Taxonomy" id="350"/>
    <lineage>
        <taxon>Bacteria</taxon>
        <taxon>Pseudomonadati</taxon>
        <taxon>Pseudomonadota</taxon>
        <taxon>Betaproteobacteria</taxon>
        <taxon>Rhodocyclales</taxon>
        <taxon>Zoogloeaceae</taxon>
        <taxon>Zoogloea</taxon>
    </lineage>
</organism>